<evidence type="ECO:0000313" key="9">
    <source>
        <dbReference type="Proteomes" id="UP000472269"/>
    </source>
</evidence>
<dbReference type="GO" id="GO:0016020">
    <property type="term" value="C:membrane"/>
    <property type="evidence" value="ECO:0007669"/>
    <property type="project" value="UniProtKB-SubCell"/>
</dbReference>
<feature type="region of interest" description="Disordered" evidence="6">
    <location>
        <begin position="231"/>
        <end position="270"/>
    </location>
</feature>
<dbReference type="AlphaFoldDB" id="A0A663MW13"/>
<accession>A0A663MW13</accession>
<feature type="transmembrane region" description="Helical" evidence="7">
    <location>
        <begin position="26"/>
        <end position="51"/>
    </location>
</feature>
<dbReference type="InterPro" id="IPR020977">
    <property type="entry name" value="Beta-casein-like"/>
</dbReference>
<evidence type="ECO:0000256" key="1">
    <source>
        <dbReference type="ARBA" id="ARBA00004141"/>
    </source>
</evidence>
<keyword evidence="9" id="KW-1185">Reference proteome</keyword>
<reference evidence="8" key="1">
    <citation type="submission" date="2025-08" db="UniProtKB">
        <authorList>
            <consortium name="Ensembl"/>
        </authorList>
    </citation>
    <scope>IDENTIFICATION</scope>
</reference>
<protein>
    <recommendedName>
        <fullName evidence="10">Transmembrane protein 54</fullName>
    </recommendedName>
</protein>
<evidence type="ECO:0000256" key="5">
    <source>
        <dbReference type="ARBA" id="ARBA00023136"/>
    </source>
</evidence>
<sequence>MDGEVTWCIPTAARGVHRRVLMKTGLILLIIGHLNFITGALVHGIVLRFVVNPRDAVSLQYAVANTASIISALLVPRGAGIHLLEDFFRSFLWSRFIFGHVHHGGDHFVDGLGEGDGDEGGCKVGACHRSPEMGDRTLGFAALGAGLVFNTLPVRSGSGELQLPAQPGRMQAAALQEERGSRRQMGGDATEMSPQWLHESPCCCRCHPAGVWARRTSPIALPTTVPLPRGARGRLCVPSPPQEQGEWGQRDAPRDKGMSPGQGRSRGCPG</sequence>
<comment type="subcellular location">
    <subcellularLocation>
        <location evidence="1">Membrane</location>
        <topology evidence="1">Multi-pass membrane protein</topology>
    </subcellularLocation>
</comment>
<dbReference type="Pfam" id="PF12304">
    <property type="entry name" value="BCLP"/>
    <property type="match status" value="1"/>
</dbReference>
<evidence type="ECO:0000256" key="4">
    <source>
        <dbReference type="ARBA" id="ARBA00022989"/>
    </source>
</evidence>
<evidence type="ECO:0000256" key="6">
    <source>
        <dbReference type="SAM" id="MobiDB-lite"/>
    </source>
</evidence>
<dbReference type="PANTHER" id="PTHR31258">
    <property type="entry name" value="KERATINOCYTE-ASSOCIATED PROTEIN 3"/>
    <property type="match status" value="1"/>
</dbReference>
<dbReference type="Proteomes" id="UP000472269">
    <property type="component" value="Unplaced"/>
</dbReference>
<keyword evidence="4 7" id="KW-1133">Transmembrane helix</keyword>
<keyword evidence="5 7" id="KW-0472">Membrane</keyword>
<evidence type="ECO:0008006" key="10">
    <source>
        <dbReference type="Google" id="ProtNLM"/>
    </source>
</evidence>
<keyword evidence="3 7" id="KW-0812">Transmembrane</keyword>
<evidence type="ECO:0000256" key="3">
    <source>
        <dbReference type="ARBA" id="ARBA00022692"/>
    </source>
</evidence>
<dbReference type="PANTHER" id="PTHR31258:SF2">
    <property type="entry name" value="TRANSMEMBRANE PROTEIN 54"/>
    <property type="match status" value="1"/>
</dbReference>
<name>A0A663MW13_ATHCN</name>
<reference evidence="8" key="2">
    <citation type="submission" date="2025-09" db="UniProtKB">
        <authorList>
            <consortium name="Ensembl"/>
        </authorList>
    </citation>
    <scope>IDENTIFICATION</scope>
</reference>
<evidence type="ECO:0000256" key="7">
    <source>
        <dbReference type="SAM" id="Phobius"/>
    </source>
</evidence>
<feature type="compositionally biased region" description="Basic and acidic residues" evidence="6">
    <location>
        <begin position="248"/>
        <end position="257"/>
    </location>
</feature>
<proteinExistence type="inferred from homology"/>
<evidence type="ECO:0000313" key="8">
    <source>
        <dbReference type="Ensembl" id="ENSACUP00000016765.1"/>
    </source>
</evidence>
<dbReference type="Ensembl" id="ENSACUT00000017879.1">
    <property type="protein sequence ID" value="ENSACUP00000016765.1"/>
    <property type="gene ID" value="ENSACUG00000011251.1"/>
</dbReference>
<comment type="similarity">
    <text evidence="2">Belongs to the TMEM54 family.</text>
</comment>
<evidence type="ECO:0000256" key="2">
    <source>
        <dbReference type="ARBA" id="ARBA00011030"/>
    </source>
</evidence>
<organism evidence="8 9">
    <name type="scientific">Athene cunicularia</name>
    <name type="common">Burrowing owl</name>
    <name type="synonym">Speotyto cunicularia</name>
    <dbReference type="NCBI Taxonomy" id="194338"/>
    <lineage>
        <taxon>Eukaryota</taxon>
        <taxon>Metazoa</taxon>
        <taxon>Chordata</taxon>
        <taxon>Craniata</taxon>
        <taxon>Vertebrata</taxon>
        <taxon>Euteleostomi</taxon>
        <taxon>Archelosauria</taxon>
        <taxon>Archosauria</taxon>
        <taxon>Dinosauria</taxon>
        <taxon>Saurischia</taxon>
        <taxon>Theropoda</taxon>
        <taxon>Coelurosauria</taxon>
        <taxon>Aves</taxon>
        <taxon>Neognathae</taxon>
        <taxon>Neoaves</taxon>
        <taxon>Telluraves</taxon>
        <taxon>Strigiformes</taxon>
        <taxon>Strigidae</taxon>
        <taxon>Athene</taxon>
    </lineage>
</organism>